<dbReference type="EMBL" id="JBCLYO010000002">
    <property type="protein sequence ID" value="KAL0093063.1"/>
    <property type="molecule type" value="Genomic_DNA"/>
</dbReference>
<organism evidence="1 2">
    <name type="scientific">Phycomyces blakesleeanus</name>
    <dbReference type="NCBI Taxonomy" id="4837"/>
    <lineage>
        <taxon>Eukaryota</taxon>
        <taxon>Fungi</taxon>
        <taxon>Fungi incertae sedis</taxon>
        <taxon>Mucoromycota</taxon>
        <taxon>Mucoromycotina</taxon>
        <taxon>Mucoromycetes</taxon>
        <taxon>Mucorales</taxon>
        <taxon>Phycomycetaceae</taxon>
        <taxon>Phycomyces</taxon>
    </lineage>
</organism>
<feature type="non-terminal residue" evidence="1">
    <location>
        <position position="1"/>
    </location>
</feature>
<accession>A0ABR3BAI5</accession>
<protein>
    <submittedName>
        <fullName evidence="1">Uncharacterized protein</fullName>
    </submittedName>
</protein>
<reference evidence="1 2" key="1">
    <citation type="submission" date="2024-04" db="EMBL/GenBank/DDBJ databases">
        <title>Symmetric and asymmetric DNA N6-adenine methylation regulates different biological responses in Mucorales.</title>
        <authorList>
            <consortium name="Lawrence Berkeley National Laboratory"/>
            <person name="Lax C."/>
            <person name="Mondo S.J."/>
            <person name="Osorio-Concepcion M."/>
            <person name="Muszewska A."/>
            <person name="Corrochano-Luque M."/>
            <person name="Gutierrez G."/>
            <person name="Riley R."/>
            <person name="Lipzen A."/>
            <person name="Guo J."/>
            <person name="Hundley H."/>
            <person name="Amirebrahimi M."/>
            <person name="Ng V."/>
            <person name="Lorenzo-Gutierrez D."/>
            <person name="Binder U."/>
            <person name="Yang J."/>
            <person name="Song Y."/>
            <person name="Canovas D."/>
            <person name="Navarro E."/>
            <person name="Freitag M."/>
            <person name="Gabaldon T."/>
            <person name="Grigoriev I.V."/>
            <person name="Corrochano L.M."/>
            <person name="Nicolas F.E."/>
            <person name="Garre V."/>
        </authorList>
    </citation>
    <scope>NUCLEOTIDE SEQUENCE [LARGE SCALE GENOMIC DNA]</scope>
    <source>
        <strain evidence="1 2">L51</strain>
    </source>
</reference>
<name>A0ABR3BAI5_PHYBL</name>
<evidence type="ECO:0000313" key="1">
    <source>
        <dbReference type="EMBL" id="KAL0093063.1"/>
    </source>
</evidence>
<evidence type="ECO:0000313" key="2">
    <source>
        <dbReference type="Proteomes" id="UP001448207"/>
    </source>
</evidence>
<keyword evidence="2" id="KW-1185">Reference proteome</keyword>
<proteinExistence type="predicted"/>
<sequence length="159" mass="18077">LNEILELSPYRQLLALESYTKIIEENIELLNAHWRKQSWMSMGVSQLLTGAFVVYGKKALLLNGVESYSRYPCIDVHFEKVQPTQESSTPDLMSQYPNMLKITKVYFDNSGKLVLGTKAFNILVISSIRIDDSKIRPEVGPSTKQFTPSKQTQLFLSLS</sequence>
<dbReference type="Proteomes" id="UP001448207">
    <property type="component" value="Unassembled WGS sequence"/>
</dbReference>
<comment type="caution">
    <text evidence="1">The sequence shown here is derived from an EMBL/GenBank/DDBJ whole genome shotgun (WGS) entry which is preliminary data.</text>
</comment>
<gene>
    <name evidence="1" type="ORF">J3Q64DRAFT_1634208</name>
</gene>